<dbReference type="EnsemblPlants" id="ONIVA03G38990.1">
    <property type="protein sequence ID" value="ONIVA03G38990.1"/>
    <property type="gene ID" value="ONIVA03G38990"/>
</dbReference>
<dbReference type="Gene3D" id="4.10.60.10">
    <property type="entry name" value="Zinc finger, CCHC-type"/>
    <property type="match status" value="1"/>
</dbReference>
<name>A0A0E0GV15_ORYNI</name>
<keyword evidence="5" id="KW-1185">Reference proteome</keyword>
<evidence type="ECO:0000259" key="3">
    <source>
        <dbReference type="PROSITE" id="PS50158"/>
    </source>
</evidence>
<evidence type="ECO:0000313" key="4">
    <source>
        <dbReference type="EnsemblPlants" id="ONIVA03G38990.1"/>
    </source>
</evidence>
<feature type="compositionally biased region" description="Pro residues" evidence="2">
    <location>
        <begin position="285"/>
        <end position="310"/>
    </location>
</feature>
<dbReference type="PROSITE" id="PS50158">
    <property type="entry name" value="ZF_CCHC"/>
    <property type="match status" value="2"/>
</dbReference>
<evidence type="ECO:0000313" key="5">
    <source>
        <dbReference type="Proteomes" id="UP000006591"/>
    </source>
</evidence>
<feature type="region of interest" description="Disordered" evidence="2">
    <location>
        <begin position="105"/>
        <end position="125"/>
    </location>
</feature>
<dbReference type="AlphaFoldDB" id="A0A0E0GV15"/>
<feature type="compositionally biased region" description="Low complexity" evidence="2">
    <location>
        <begin position="105"/>
        <end position="114"/>
    </location>
</feature>
<dbReference type="Gramene" id="ONIVA03G38990.1">
    <property type="protein sequence ID" value="ONIVA03G38990.1"/>
    <property type="gene ID" value="ONIVA03G38990"/>
</dbReference>
<dbReference type="InterPro" id="IPR036875">
    <property type="entry name" value="Znf_CCHC_sf"/>
</dbReference>
<proteinExistence type="predicted"/>
<reference evidence="4" key="2">
    <citation type="submission" date="2018-04" db="EMBL/GenBank/DDBJ databases">
        <title>OnivRS2 (Oryza nivara Reference Sequence Version 2).</title>
        <authorList>
            <person name="Zhang J."/>
            <person name="Kudrna D."/>
            <person name="Lee S."/>
            <person name="Talag J."/>
            <person name="Rajasekar S."/>
            <person name="Welchert J."/>
            <person name="Hsing Y.-I."/>
            <person name="Wing R.A."/>
        </authorList>
    </citation>
    <scope>NUCLEOTIDE SEQUENCE [LARGE SCALE GENOMIC DNA]</scope>
    <source>
        <strain evidence="4">SL10</strain>
    </source>
</reference>
<dbReference type="SMART" id="SM00343">
    <property type="entry name" value="ZnF_C2HC"/>
    <property type="match status" value="2"/>
</dbReference>
<dbReference type="InterPro" id="IPR001878">
    <property type="entry name" value="Znf_CCHC"/>
</dbReference>
<dbReference type="Pfam" id="PF00098">
    <property type="entry name" value="zf-CCHC"/>
    <property type="match status" value="1"/>
</dbReference>
<keyword evidence="1" id="KW-0862">Zinc</keyword>
<dbReference type="GO" id="GO:0008270">
    <property type="term" value="F:zinc ion binding"/>
    <property type="evidence" value="ECO:0007669"/>
    <property type="project" value="UniProtKB-KW"/>
</dbReference>
<feature type="compositionally biased region" description="Low complexity" evidence="2">
    <location>
        <begin position="48"/>
        <end position="59"/>
    </location>
</feature>
<keyword evidence="1" id="KW-0863">Zinc-finger</keyword>
<accession>A0A0E0GV15</accession>
<dbReference type="eggNOG" id="ENOG502R3GZ">
    <property type="taxonomic scope" value="Eukaryota"/>
</dbReference>
<feature type="domain" description="CCHC-type" evidence="3">
    <location>
        <begin position="219"/>
        <end position="234"/>
    </location>
</feature>
<dbReference type="HOGENOM" id="CLU_779339_0_0_1"/>
<keyword evidence="1" id="KW-0479">Metal-binding</keyword>
<feature type="region of interest" description="Disordered" evidence="2">
    <location>
        <begin position="143"/>
        <end position="197"/>
    </location>
</feature>
<feature type="compositionally biased region" description="Low complexity" evidence="2">
    <location>
        <begin position="20"/>
        <end position="41"/>
    </location>
</feature>
<dbReference type="GO" id="GO:0003676">
    <property type="term" value="F:nucleic acid binding"/>
    <property type="evidence" value="ECO:0007669"/>
    <property type="project" value="InterPro"/>
</dbReference>
<feature type="compositionally biased region" description="Low complexity" evidence="2">
    <location>
        <begin position="311"/>
        <end position="320"/>
    </location>
</feature>
<feature type="compositionally biased region" description="Polar residues" evidence="2">
    <location>
        <begin position="346"/>
        <end position="356"/>
    </location>
</feature>
<protein>
    <recommendedName>
        <fullName evidence="3">CCHC-type domain-containing protein</fullName>
    </recommendedName>
</protein>
<feature type="region of interest" description="Disordered" evidence="2">
    <location>
        <begin position="236"/>
        <end position="356"/>
    </location>
</feature>
<evidence type="ECO:0000256" key="2">
    <source>
        <dbReference type="SAM" id="MobiDB-lite"/>
    </source>
</evidence>
<organism evidence="4">
    <name type="scientific">Oryza nivara</name>
    <name type="common">Indian wild rice</name>
    <name type="synonym">Oryza sativa f. spontanea</name>
    <dbReference type="NCBI Taxonomy" id="4536"/>
    <lineage>
        <taxon>Eukaryota</taxon>
        <taxon>Viridiplantae</taxon>
        <taxon>Streptophyta</taxon>
        <taxon>Embryophyta</taxon>
        <taxon>Tracheophyta</taxon>
        <taxon>Spermatophyta</taxon>
        <taxon>Magnoliopsida</taxon>
        <taxon>Liliopsida</taxon>
        <taxon>Poales</taxon>
        <taxon>Poaceae</taxon>
        <taxon>BOP clade</taxon>
        <taxon>Oryzoideae</taxon>
        <taxon>Oryzeae</taxon>
        <taxon>Oryzinae</taxon>
        <taxon>Oryza</taxon>
    </lineage>
</organism>
<dbReference type="Proteomes" id="UP000006591">
    <property type="component" value="Chromosome 3"/>
</dbReference>
<sequence>MSQETTSSAELDFRAAVLSGMSSGRSCRESSVSSEESVDSGTLPVSRSPEVVVDSQPSPVVSPPARLQPRDWAAAVRPAAATAAVARSPQPVAGGGGLRSVVVRPSAADSAARSPSPPSRAAPLGKGMGLLSVVVAPASRFRNLEQGQSSRQAHPPPPRSPPRRAANADADGWEVVRRRKPKKSPSPPRRPVPRDLNGVCFNCLERGHVRADCRAPPSCFGCGRAGHRLEECRERRVRPRPRGGRPPAANDHGRDDGRLRQPQRRRSPVASASPPAQRRRVLVPTSPPTPAGYRGPTPPRSPSTDPPIPYSSPSRSSSPSQAGDASRSPVRSPSQTGDIVYPATNHPFTSGSVEAG</sequence>
<dbReference type="SUPFAM" id="SSF57756">
    <property type="entry name" value="Retrovirus zinc finger-like domains"/>
    <property type="match status" value="1"/>
</dbReference>
<feature type="region of interest" description="Disordered" evidence="2">
    <location>
        <begin position="20"/>
        <end position="68"/>
    </location>
</feature>
<evidence type="ECO:0000256" key="1">
    <source>
        <dbReference type="PROSITE-ProRule" id="PRU00047"/>
    </source>
</evidence>
<reference evidence="4" key="1">
    <citation type="submission" date="2015-04" db="UniProtKB">
        <authorList>
            <consortium name="EnsemblPlants"/>
        </authorList>
    </citation>
    <scope>IDENTIFICATION</scope>
    <source>
        <strain evidence="4">SL10</strain>
    </source>
</reference>
<dbReference type="OMA" id="GHRTFAC"/>
<feature type="domain" description="CCHC-type" evidence="3">
    <location>
        <begin position="200"/>
        <end position="214"/>
    </location>
</feature>